<keyword evidence="3" id="KW-1185">Reference proteome</keyword>
<evidence type="ECO:0000259" key="1">
    <source>
        <dbReference type="Pfam" id="PF06114"/>
    </source>
</evidence>
<dbReference type="Proteomes" id="UP000239706">
    <property type="component" value="Unassembled WGS sequence"/>
</dbReference>
<evidence type="ECO:0000313" key="2">
    <source>
        <dbReference type="EMBL" id="PRR78460.1"/>
    </source>
</evidence>
<dbReference type="Gene3D" id="1.10.10.2910">
    <property type="match status" value="1"/>
</dbReference>
<dbReference type="Pfam" id="PF06114">
    <property type="entry name" value="Peptidase_M78"/>
    <property type="match status" value="1"/>
</dbReference>
<protein>
    <recommendedName>
        <fullName evidence="1">IrrE N-terminal-like domain-containing protein</fullName>
    </recommendedName>
</protein>
<dbReference type="RefSeq" id="WP_170063670.1">
    <property type="nucleotide sequence ID" value="NZ_PVXO01000044.1"/>
</dbReference>
<comment type="caution">
    <text evidence="2">The sequence shown here is derived from an EMBL/GenBank/DDBJ whole genome shotgun (WGS) entry which is preliminary data.</text>
</comment>
<feature type="domain" description="IrrE N-terminal-like" evidence="1">
    <location>
        <begin position="34"/>
        <end position="166"/>
    </location>
</feature>
<dbReference type="InterPro" id="IPR010359">
    <property type="entry name" value="IrrE_HExxH"/>
</dbReference>
<dbReference type="PANTHER" id="PTHR43236:SF1">
    <property type="entry name" value="BLL7220 PROTEIN"/>
    <property type="match status" value="1"/>
</dbReference>
<accession>A0A2T0B3I2</accession>
<dbReference type="PANTHER" id="PTHR43236">
    <property type="entry name" value="ANTITOXIN HIGA1"/>
    <property type="match status" value="1"/>
</dbReference>
<sequence>MWINKIDIEKKALDIRQENNIQTYGVKDIFSLVEQRGTHLIRYPFGKDTVLGFSTTFEGKEIIVSNSSEILSREIFTIAHELGHIIYDFEDENQDVKIDINIDDIDEDISEARAYYFANCFLMPETQLLEFVKYELEKKAINLNAIDIIRLQIEFQVSYAAVVKRLYDIDFINYNKKCELFNERNDITSRALFRMINVDEKLLEPSNVIKVPSRYLEYAITNYENNHIPYSSLKKALALLDIDASIFKKDEDNKDEELNIDDIFEEYE</sequence>
<name>A0A2T0B3I2_9CLOT</name>
<evidence type="ECO:0000313" key="3">
    <source>
        <dbReference type="Proteomes" id="UP000239706"/>
    </source>
</evidence>
<reference evidence="2 3" key="1">
    <citation type="submission" date="2018-03" db="EMBL/GenBank/DDBJ databases">
        <title>Genome sequence of Clostridium liquoris DSM 100320.</title>
        <authorList>
            <person name="Poehlein A."/>
            <person name="Daniel R."/>
        </authorList>
    </citation>
    <scope>NUCLEOTIDE SEQUENCE [LARGE SCALE GENOMIC DNA]</scope>
    <source>
        <strain evidence="2 3">DSM 100320</strain>
    </source>
</reference>
<dbReference type="InterPro" id="IPR052345">
    <property type="entry name" value="Rad_response_metalloprotease"/>
</dbReference>
<proteinExistence type="predicted"/>
<dbReference type="EMBL" id="PVXO01000044">
    <property type="protein sequence ID" value="PRR78460.1"/>
    <property type="molecule type" value="Genomic_DNA"/>
</dbReference>
<organism evidence="2 3">
    <name type="scientific">Clostridium liquoris</name>
    <dbReference type="NCBI Taxonomy" id="1289519"/>
    <lineage>
        <taxon>Bacteria</taxon>
        <taxon>Bacillati</taxon>
        <taxon>Bacillota</taxon>
        <taxon>Clostridia</taxon>
        <taxon>Eubacteriales</taxon>
        <taxon>Clostridiaceae</taxon>
        <taxon>Clostridium</taxon>
    </lineage>
</organism>
<gene>
    <name evidence="2" type="ORF">CLLI_15440</name>
</gene>
<dbReference type="AlphaFoldDB" id="A0A2T0B3I2"/>